<sequence length="429" mass="46445">MATLTQNLHKRNVRDLLSDQRFLMALGLFVFSISAFLIHLVKNREAEPLEANNLNTTVPSAVVDSVSKSKLDVLSQAHESVPMALPGADGPSSLTSAGIRMQPPGTAVSPSMALPGFPGSGSAGGQLTTTPQTPSRSVAAVPGSLERYMYRKSTPTDDEFKTLSEYYEPDLSRSGEIPSSRNRSVSHDDDDAPTALPAVQYKKAQELTRLKTLLEEYKRDKEAKAVARQEAELKPRKLGQADVVSGLDGIDRSRNGFYGLYSQETRQESEVRDEAINGTFRAVINQNQTVLPGGRVQLRLLDNMTIQDVVIPRGTLVYGVGNFGSERVAVQITSVQLRNRIYPIKLSVYDMDGLPGIYVPNVIGVQEGRQATAQAIGGVNINTSMGANIGQAAAASAAQAGVRGVQNLFQRKAQLQKATLKGNYYVLLR</sequence>
<gene>
    <name evidence="4" type="primary">traM</name>
    <name evidence="4" type="ORF">EQG79_29440</name>
</gene>
<evidence type="ECO:0000256" key="1">
    <source>
        <dbReference type="SAM" id="MobiDB-lite"/>
    </source>
</evidence>
<reference evidence="4 5" key="1">
    <citation type="submission" date="2019-01" db="EMBL/GenBank/DDBJ databases">
        <title>Spirosoma flava sp. nov., a propanil-degrading bacterium isolated from herbicide-contaminated soil.</title>
        <authorList>
            <person name="Zhang L."/>
            <person name="Jiang J.-D."/>
        </authorList>
    </citation>
    <scope>NUCLEOTIDE SEQUENCE [LARGE SCALE GENOMIC DNA]</scope>
    <source>
        <strain evidence="4 5">TY50</strain>
    </source>
</reference>
<feature type="compositionally biased region" description="Polar residues" evidence="1">
    <location>
        <begin position="125"/>
        <end position="136"/>
    </location>
</feature>
<evidence type="ECO:0000313" key="5">
    <source>
        <dbReference type="Proteomes" id="UP000290407"/>
    </source>
</evidence>
<protein>
    <submittedName>
        <fullName evidence="4">Conjugative transposon protein TraM</fullName>
    </submittedName>
</protein>
<evidence type="ECO:0000256" key="2">
    <source>
        <dbReference type="SAM" id="Phobius"/>
    </source>
</evidence>
<keyword evidence="5" id="KW-1185">Reference proteome</keyword>
<keyword evidence="2" id="KW-0812">Transmembrane</keyword>
<keyword evidence="2" id="KW-0472">Membrane</keyword>
<proteinExistence type="predicted"/>
<feature type="domain" description="Conjugative transposon TraM C-terminal" evidence="3">
    <location>
        <begin position="281"/>
        <end position="429"/>
    </location>
</feature>
<feature type="region of interest" description="Disordered" evidence="1">
    <location>
        <begin position="82"/>
        <end position="138"/>
    </location>
</feature>
<evidence type="ECO:0000313" key="4">
    <source>
        <dbReference type="EMBL" id="RYC66497.1"/>
    </source>
</evidence>
<feature type="transmembrane region" description="Helical" evidence="2">
    <location>
        <begin position="21"/>
        <end position="41"/>
    </location>
</feature>
<dbReference type="Pfam" id="PF12508">
    <property type="entry name" value="Transposon_TraM"/>
    <property type="match status" value="1"/>
</dbReference>
<dbReference type="AlphaFoldDB" id="A0A4Q2UBZ6"/>
<dbReference type="RefSeq" id="WP_129606649.1">
    <property type="nucleotide sequence ID" value="NZ_SBLB01000014.1"/>
</dbReference>
<accession>A0A4Q2UBZ6</accession>
<keyword evidence="2" id="KW-1133">Transmembrane helix</keyword>
<feature type="region of interest" description="Disordered" evidence="1">
    <location>
        <begin position="169"/>
        <end position="193"/>
    </location>
</feature>
<comment type="caution">
    <text evidence="4">The sequence shown here is derived from an EMBL/GenBank/DDBJ whole genome shotgun (WGS) entry which is preliminary data.</text>
</comment>
<dbReference type="EMBL" id="SBLB01000014">
    <property type="protein sequence ID" value="RYC66497.1"/>
    <property type="molecule type" value="Genomic_DNA"/>
</dbReference>
<dbReference type="InterPro" id="IPR055407">
    <property type="entry name" value="TraM_C"/>
</dbReference>
<name>A0A4Q2UBZ6_9BACT</name>
<evidence type="ECO:0000259" key="3">
    <source>
        <dbReference type="Pfam" id="PF12508"/>
    </source>
</evidence>
<dbReference type="Proteomes" id="UP000290407">
    <property type="component" value="Unassembled WGS sequence"/>
</dbReference>
<organism evidence="4 5">
    <name type="scientific">Spirosoma sordidisoli</name>
    <dbReference type="NCBI Taxonomy" id="2502893"/>
    <lineage>
        <taxon>Bacteria</taxon>
        <taxon>Pseudomonadati</taxon>
        <taxon>Bacteroidota</taxon>
        <taxon>Cytophagia</taxon>
        <taxon>Cytophagales</taxon>
        <taxon>Cytophagaceae</taxon>
        <taxon>Spirosoma</taxon>
    </lineage>
</organism>